<dbReference type="RefSeq" id="WP_367854875.1">
    <property type="nucleotide sequence ID" value="NZ_JBFOHK010000003.1"/>
</dbReference>
<dbReference type="Pfam" id="PF05400">
    <property type="entry name" value="FliT"/>
    <property type="match status" value="1"/>
</dbReference>
<keyword evidence="6" id="KW-0969">Cilium</keyword>
<evidence type="ECO:0000256" key="1">
    <source>
        <dbReference type="ARBA" id="ARBA00004514"/>
    </source>
</evidence>
<comment type="caution">
    <text evidence="6">The sequence shown here is derived from an EMBL/GenBank/DDBJ whole genome shotgun (WGS) entry which is preliminary data.</text>
</comment>
<evidence type="ECO:0000256" key="3">
    <source>
        <dbReference type="ARBA" id="ARBA00022795"/>
    </source>
</evidence>
<name>A0ABV3QG89_9GAMM</name>
<keyword evidence="6" id="KW-0282">Flagellum</keyword>
<protein>
    <recommendedName>
        <fullName evidence="5">Flagellar protein FliT</fullName>
    </recommendedName>
</protein>
<organism evidence="6 7">
    <name type="scientific">Rhodanobacter lycopersici</name>
    <dbReference type="NCBI Taxonomy" id="3162487"/>
    <lineage>
        <taxon>Bacteria</taxon>
        <taxon>Pseudomonadati</taxon>
        <taxon>Pseudomonadota</taxon>
        <taxon>Gammaproteobacteria</taxon>
        <taxon>Lysobacterales</taxon>
        <taxon>Rhodanobacteraceae</taxon>
        <taxon>Rhodanobacter</taxon>
    </lineage>
</organism>
<dbReference type="Proteomes" id="UP001556220">
    <property type="component" value="Unassembled WGS sequence"/>
</dbReference>
<gene>
    <name evidence="6" type="ORF">ABQJ54_13760</name>
</gene>
<dbReference type="InterPro" id="IPR008622">
    <property type="entry name" value="FliT"/>
</dbReference>
<keyword evidence="3" id="KW-1005">Bacterial flagellum biogenesis</keyword>
<keyword evidence="7" id="KW-1185">Reference proteome</keyword>
<evidence type="ECO:0000256" key="4">
    <source>
        <dbReference type="ARBA" id="ARBA00023186"/>
    </source>
</evidence>
<keyword evidence="2" id="KW-0963">Cytoplasm</keyword>
<evidence type="ECO:0000313" key="7">
    <source>
        <dbReference type="Proteomes" id="UP001556220"/>
    </source>
</evidence>
<evidence type="ECO:0000313" key="6">
    <source>
        <dbReference type="EMBL" id="MEW9572820.1"/>
    </source>
</evidence>
<sequence length="98" mass="11024">MSHGHAALERALEVSNAMLAAAREGQWDSLPRMEVERAPLLRAGHPRDERSRELLEQLLARNEEMLDLAARARDEVADTLSRHGYAHRALNTYVGLGR</sequence>
<reference evidence="6 7" key="1">
    <citation type="submission" date="2024-06" db="EMBL/GenBank/DDBJ databases">
        <authorList>
            <person name="Woo H."/>
        </authorList>
    </citation>
    <scope>NUCLEOTIDE SEQUENCE [LARGE SCALE GENOMIC DNA]</scope>
    <source>
        <strain evidence="6 7">Si-c</strain>
    </source>
</reference>
<comment type="subcellular location">
    <subcellularLocation>
        <location evidence="1">Cytoplasm</location>
        <location evidence="1">Cytosol</location>
    </subcellularLocation>
</comment>
<dbReference type="EMBL" id="JBFOHK010000003">
    <property type="protein sequence ID" value="MEW9572820.1"/>
    <property type="molecule type" value="Genomic_DNA"/>
</dbReference>
<accession>A0ABV3QG89</accession>
<evidence type="ECO:0000256" key="5">
    <source>
        <dbReference type="ARBA" id="ARBA00093797"/>
    </source>
</evidence>
<keyword evidence="6" id="KW-0966">Cell projection</keyword>
<proteinExistence type="predicted"/>
<keyword evidence="4" id="KW-0143">Chaperone</keyword>
<evidence type="ECO:0000256" key="2">
    <source>
        <dbReference type="ARBA" id="ARBA00022490"/>
    </source>
</evidence>
<dbReference type="Gene3D" id="1.20.58.380">
    <property type="entry name" value="Flagellar protein flit"/>
    <property type="match status" value="1"/>
</dbReference>